<evidence type="ECO:0000256" key="1">
    <source>
        <dbReference type="SAM" id="MobiDB-lite"/>
    </source>
</evidence>
<gene>
    <name evidence="2" type="ORF">AVEN_182715_1</name>
</gene>
<keyword evidence="3" id="KW-1185">Reference proteome</keyword>
<protein>
    <submittedName>
        <fullName evidence="2">Uncharacterized protein</fullName>
    </submittedName>
</protein>
<reference evidence="2 3" key="1">
    <citation type="journal article" date="2019" name="Sci. Rep.">
        <title>Orb-weaving spider Araneus ventricosus genome elucidates the spidroin gene catalogue.</title>
        <authorList>
            <person name="Kono N."/>
            <person name="Nakamura H."/>
            <person name="Ohtoshi R."/>
            <person name="Moran D.A.P."/>
            <person name="Shinohara A."/>
            <person name="Yoshida Y."/>
            <person name="Fujiwara M."/>
            <person name="Mori M."/>
            <person name="Tomita M."/>
            <person name="Arakawa K."/>
        </authorList>
    </citation>
    <scope>NUCLEOTIDE SEQUENCE [LARGE SCALE GENOMIC DNA]</scope>
</reference>
<dbReference type="Proteomes" id="UP000499080">
    <property type="component" value="Unassembled WGS sequence"/>
</dbReference>
<proteinExistence type="predicted"/>
<organism evidence="2 3">
    <name type="scientific">Araneus ventricosus</name>
    <name type="common">Orbweaver spider</name>
    <name type="synonym">Epeira ventricosa</name>
    <dbReference type="NCBI Taxonomy" id="182803"/>
    <lineage>
        <taxon>Eukaryota</taxon>
        <taxon>Metazoa</taxon>
        <taxon>Ecdysozoa</taxon>
        <taxon>Arthropoda</taxon>
        <taxon>Chelicerata</taxon>
        <taxon>Arachnida</taxon>
        <taxon>Araneae</taxon>
        <taxon>Araneomorphae</taxon>
        <taxon>Entelegynae</taxon>
        <taxon>Araneoidea</taxon>
        <taxon>Araneidae</taxon>
        <taxon>Araneus</taxon>
    </lineage>
</organism>
<comment type="caution">
    <text evidence="2">The sequence shown here is derived from an EMBL/GenBank/DDBJ whole genome shotgun (WGS) entry which is preliminary data.</text>
</comment>
<name>A0A4Y2K0U6_ARAVE</name>
<accession>A0A4Y2K0U6</accession>
<feature type="region of interest" description="Disordered" evidence="1">
    <location>
        <begin position="1"/>
        <end position="35"/>
    </location>
</feature>
<dbReference type="AlphaFoldDB" id="A0A4Y2K0U6"/>
<evidence type="ECO:0000313" key="2">
    <source>
        <dbReference type="EMBL" id="GBM95767.1"/>
    </source>
</evidence>
<sequence length="84" mass="9444">MECAIAPTGSAYVNIGSPAHQSSLQDTRNDEEGTLRATRVRHRLEAKPGLARCRPYSRLVEFQRLPSRSTCFPPRSVTREWGDT</sequence>
<evidence type="ECO:0000313" key="3">
    <source>
        <dbReference type="Proteomes" id="UP000499080"/>
    </source>
</evidence>
<dbReference type="EMBL" id="BGPR01004088">
    <property type="protein sequence ID" value="GBM95767.1"/>
    <property type="molecule type" value="Genomic_DNA"/>
</dbReference>